<proteinExistence type="predicted"/>
<comment type="caution">
    <text evidence="1">Lacks conserved residue(s) required for the propagation of feature annotation.</text>
</comment>
<dbReference type="Proteomes" id="UP001497472">
    <property type="component" value="Unassembled WGS sequence"/>
</dbReference>
<keyword evidence="2" id="KW-0378">Hydrolase</keyword>
<keyword evidence="2" id="KW-0645">Protease</keyword>
<dbReference type="Pfam" id="PF01400">
    <property type="entry name" value="Astacin"/>
    <property type="match status" value="1"/>
</dbReference>
<evidence type="ECO:0000313" key="4">
    <source>
        <dbReference type="EMBL" id="CAK1549503.1"/>
    </source>
</evidence>
<dbReference type="InterPro" id="IPR024079">
    <property type="entry name" value="MetalloPept_cat_dom_sf"/>
</dbReference>
<feature type="non-terminal residue" evidence="4">
    <location>
        <position position="1"/>
    </location>
</feature>
<dbReference type="GO" id="GO:0006508">
    <property type="term" value="P:proteolysis"/>
    <property type="evidence" value="ECO:0007669"/>
    <property type="project" value="UniProtKB-KW"/>
</dbReference>
<evidence type="ECO:0000259" key="3">
    <source>
        <dbReference type="PROSITE" id="PS51864"/>
    </source>
</evidence>
<dbReference type="GO" id="GO:0004222">
    <property type="term" value="F:metalloendopeptidase activity"/>
    <property type="evidence" value="ECO:0007669"/>
    <property type="project" value="UniProtKB-UniRule"/>
</dbReference>
<dbReference type="PROSITE" id="PS51864">
    <property type="entry name" value="ASTACIN"/>
    <property type="match status" value="1"/>
</dbReference>
<protein>
    <recommendedName>
        <fullName evidence="2">Metalloendopeptidase</fullName>
        <ecNumber evidence="2">3.4.24.-</ecNumber>
    </recommendedName>
</protein>
<dbReference type="GO" id="GO:0008270">
    <property type="term" value="F:zinc ion binding"/>
    <property type="evidence" value="ECO:0007669"/>
    <property type="project" value="InterPro"/>
</dbReference>
<dbReference type="InterPro" id="IPR006026">
    <property type="entry name" value="Peptidase_Metallo"/>
</dbReference>
<dbReference type="SMART" id="SM00235">
    <property type="entry name" value="ZnMc"/>
    <property type="match status" value="1"/>
</dbReference>
<dbReference type="PRINTS" id="PR00480">
    <property type="entry name" value="ASTACIN"/>
</dbReference>
<dbReference type="EC" id="3.4.24.-" evidence="2"/>
<accession>A0AAV1JJD0</accession>
<keyword evidence="2" id="KW-0479">Metal-binding</keyword>
<dbReference type="PANTHER" id="PTHR10127">
    <property type="entry name" value="DISCOIDIN, CUB, EGF, LAMININ , AND ZINC METALLOPROTEASE DOMAIN CONTAINING"/>
    <property type="match status" value="1"/>
</dbReference>
<keyword evidence="2" id="KW-0482">Metalloprotease</keyword>
<comment type="cofactor">
    <cofactor evidence="2">
        <name>Zn(2+)</name>
        <dbReference type="ChEBI" id="CHEBI:29105"/>
    </cofactor>
    <text evidence="2">Binds 1 zinc ion per subunit.</text>
</comment>
<dbReference type="AlphaFoldDB" id="A0AAV1JJD0"/>
<name>A0AAV1JJD0_9NEOP</name>
<reference evidence="4 5" key="1">
    <citation type="submission" date="2023-11" db="EMBL/GenBank/DDBJ databases">
        <authorList>
            <person name="Okamura Y."/>
        </authorList>
    </citation>
    <scope>NUCLEOTIDE SEQUENCE [LARGE SCALE GENOMIC DNA]</scope>
</reference>
<evidence type="ECO:0000313" key="5">
    <source>
        <dbReference type="Proteomes" id="UP001497472"/>
    </source>
</evidence>
<keyword evidence="5" id="KW-1185">Reference proteome</keyword>
<dbReference type="EMBL" id="CAVLEF010000030">
    <property type="protein sequence ID" value="CAK1549503.1"/>
    <property type="molecule type" value="Genomic_DNA"/>
</dbReference>
<dbReference type="InterPro" id="IPR001506">
    <property type="entry name" value="Peptidase_M12A"/>
</dbReference>
<gene>
    <name evidence="4" type="ORF">LNINA_LOCUS8795</name>
</gene>
<evidence type="ECO:0000256" key="2">
    <source>
        <dbReference type="RuleBase" id="RU361183"/>
    </source>
</evidence>
<feature type="domain" description="Peptidase M12A" evidence="3">
    <location>
        <begin position="44"/>
        <end position="258"/>
    </location>
</feature>
<dbReference type="PANTHER" id="PTHR10127:SF850">
    <property type="entry name" value="METALLOENDOPEPTIDASE"/>
    <property type="match status" value="1"/>
</dbReference>
<organism evidence="4 5">
    <name type="scientific">Leptosia nina</name>
    <dbReference type="NCBI Taxonomy" id="320188"/>
    <lineage>
        <taxon>Eukaryota</taxon>
        <taxon>Metazoa</taxon>
        <taxon>Ecdysozoa</taxon>
        <taxon>Arthropoda</taxon>
        <taxon>Hexapoda</taxon>
        <taxon>Insecta</taxon>
        <taxon>Pterygota</taxon>
        <taxon>Neoptera</taxon>
        <taxon>Endopterygota</taxon>
        <taxon>Lepidoptera</taxon>
        <taxon>Glossata</taxon>
        <taxon>Ditrysia</taxon>
        <taxon>Papilionoidea</taxon>
        <taxon>Pieridae</taxon>
        <taxon>Pierinae</taxon>
        <taxon>Leptosia</taxon>
    </lineage>
</organism>
<comment type="caution">
    <text evidence="4">The sequence shown here is derived from an EMBL/GenBank/DDBJ whole genome shotgun (WGS) entry which is preliminary data.</text>
</comment>
<dbReference type="Gene3D" id="3.40.390.10">
    <property type="entry name" value="Collagenase (Catalytic Domain)"/>
    <property type="match status" value="1"/>
</dbReference>
<evidence type="ECO:0000256" key="1">
    <source>
        <dbReference type="PROSITE-ProRule" id="PRU01211"/>
    </source>
</evidence>
<keyword evidence="2" id="KW-0862">Zinc</keyword>
<sequence length="265" mass="30095">NDGSSASLISTLDRNFINAHYYEECGTHAKRVPDRRSGDETKLNVINLDYYRAKVWPLGIILYGIEEGLRGTPDHQKLSVSMAIIELSTCVVFQEVKADDILSPKNVIWFGTRGEEMPAFGFQEGKQTLKLTSMINGAPGHTAHAINNLMRVLGVHMMSNRYDRDNHITIHWSRVEKGKEHYLERAPEESWLSQIPYDFDSVTHAPANYVCRSCELGATSVQPVQDHLWQRTMSMGHKNVLTEADIQTVNLIYSEQCFNRIGKKD</sequence>
<dbReference type="SUPFAM" id="SSF55486">
    <property type="entry name" value="Metalloproteases ('zincins'), catalytic domain"/>
    <property type="match status" value="1"/>
</dbReference>